<sequence length="231" mass="26522">MKKTSLITAICLSFMVFNSAMAIEIEIWRYKVKPGHMQEAVELFEEALVLAEEAGRNTGIAQQTLGKDGEFIFHWYDIYNSVEERAQPIIDEKYLKYLDKFYASDAISTERSYQMTMIDDQLCNNPEVISVYVWKPKPGMFNETVEEFKASKVFFEKHGWEIDLWQEGMGGRDNLQFVMCSKSYAENANSIASLNADEEWLAGNPLTPLWNSDSENSDLMASFELTPIIID</sequence>
<accession>A0A382SIE3</accession>
<name>A0A382SIE3_9ZZZZ</name>
<proteinExistence type="predicted"/>
<evidence type="ECO:0000313" key="1">
    <source>
        <dbReference type="EMBL" id="SVD09245.1"/>
    </source>
</evidence>
<reference evidence="1" key="1">
    <citation type="submission" date="2018-05" db="EMBL/GenBank/DDBJ databases">
        <authorList>
            <person name="Lanie J.A."/>
            <person name="Ng W.-L."/>
            <person name="Kazmierczak K.M."/>
            <person name="Andrzejewski T.M."/>
            <person name="Davidsen T.M."/>
            <person name="Wayne K.J."/>
            <person name="Tettelin H."/>
            <person name="Glass J.I."/>
            <person name="Rusch D."/>
            <person name="Podicherti R."/>
            <person name="Tsui H.-C.T."/>
            <person name="Winkler M.E."/>
        </authorList>
    </citation>
    <scope>NUCLEOTIDE SEQUENCE</scope>
</reference>
<gene>
    <name evidence="1" type="ORF">METZ01_LOCUS362099</name>
</gene>
<evidence type="ECO:0008006" key="2">
    <source>
        <dbReference type="Google" id="ProtNLM"/>
    </source>
</evidence>
<dbReference type="Gene3D" id="3.30.70.100">
    <property type="match status" value="1"/>
</dbReference>
<protein>
    <recommendedName>
        <fullName evidence="2">NIPSNAP domain-containing protein</fullName>
    </recommendedName>
</protein>
<organism evidence="1">
    <name type="scientific">marine metagenome</name>
    <dbReference type="NCBI Taxonomy" id="408172"/>
    <lineage>
        <taxon>unclassified sequences</taxon>
        <taxon>metagenomes</taxon>
        <taxon>ecological metagenomes</taxon>
    </lineage>
</organism>
<dbReference type="EMBL" id="UINC01129084">
    <property type="protein sequence ID" value="SVD09245.1"/>
    <property type="molecule type" value="Genomic_DNA"/>
</dbReference>
<dbReference type="AlphaFoldDB" id="A0A382SIE3"/>